<dbReference type="GO" id="GO:0006397">
    <property type="term" value="P:mRNA processing"/>
    <property type="evidence" value="ECO:0007669"/>
    <property type="project" value="UniProtKB-KW"/>
</dbReference>
<dbReference type="GO" id="GO:0003729">
    <property type="term" value="F:mRNA binding"/>
    <property type="evidence" value="ECO:0007669"/>
    <property type="project" value="InterPro"/>
</dbReference>
<feature type="compositionally biased region" description="Basic and acidic residues" evidence="13">
    <location>
        <begin position="214"/>
        <end position="227"/>
    </location>
</feature>
<feature type="signal peptide" evidence="14">
    <location>
        <begin position="1"/>
        <end position="26"/>
    </location>
</feature>
<evidence type="ECO:0000256" key="12">
    <source>
        <dbReference type="ARBA" id="ARBA00023242"/>
    </source>
</evidence>
<keyword evidence="9" id="KW-0694">RNA-binding</keyword>
<evidence type="ECO:0000259" key="15">
    <source>
        <dbReference type="SMART" id="SM01044"/>
    </source>
</evidence>
<keyword evidence="11" id="KW-0508">mRNA splicing</keyword>
<evidence type="ECO:0000256" key="6">
    <source>
        <dbReference type="ARBA" id="ARBA00022664"/>
    </source>
</evidence>
<dbReference type="Proteomes" id="UP000298416">
    <property type="component" value="Unassembled WGS sequence"/>
</dbReference>
<keyword evidence="4" id="KW-0813">Transport</keyword>
<feature type="region of interest" description="Disordered" evidence="13">
    <location>
        <begin position="214"/>
        <end position="418"/>
    </location>
</feature>
<keyword evidence="5" id="KW-0963">Cytoplasm</keyword>
<keyword evidence="14" id="KW-0732">Signal</keyword>
<dbReference type="GO" id="GO:0051028">
    <property type="term" value="P:mRNA transport"/>
    <property type="evidence" value="ECO:0007669"/>
    <property type="project" value="UniProtKB-KW"/>
</dbReference>
<organism evidence="16">
    <name type="scientific">Salvia splendens</name>
    <name type="common">Scarlet sage</name>
    <dbReference type="NCBI Taxonomy" id="180675"/>
    <lineage>
        <taxon>Eukaryota</taxon>
        <taxon>Viridiplantae</taxon>
        <taxon>Streptophyta</taxon>
        <taxon>Embryophyta</taxon>
        <taxon>Tracheophyta</taxon>
        <taxon>Spermatophyta</taxon>
        <taxon>Magnoliopsida</taxon>
        <taxon>eudicotyledons</taxon>
        <taxon>Gunneridae</taxon>
        <taxon>Pentapetalae</taxon>
        <taxon>asterids</taxon>
        <taxon>lamiids</taxon>
        <taxon>Lamiales</taxon>
        <taxon>Lamiaceae</taxon>
        <taxon>Nepetoideae</taxon>
        <taxon>Mentheae</taxon>
        <taxon>Salviinae</taxon>
        <taxon>Salvia</taxon>
        <taxon>Salvia subgen. Calosphace</taxon>
        <taxon>core Calosphace</taxon>
    </lineage>
</organism>
<comment type="similarity">
    <text evidence="3">Belongs to the CASC3 family.</text>
</comment>
<feature type="region of interest" description="Disordered" evidence="13">
    <location>
        <begin position="430"/>
        <end position="457"/>
    </location>
</feature>
<dbReference type="EMBL" id="PNBA02000005">
    <property type="protein sequence ID" value="KAG6425363.1"/>
    <property type="molecule type" value="Genomic_DNA"/>
</dbReference>
<proteinExistence type="inferred from homology"/>
<feature type="region of interest" description="Disordered" evidence="13">
    <location>
        <begin position="516"/>
        <end position="586"/>
    </location>
</feature>
<feature type="chain" id="PRO_5036501531" description="Btz domain-containing protein" evidence="14">
    <location>
        <begin position="27"/>
        <end position="801"/>
    </location>
</feature>
<dbReference type="GO" id="GO:0006417">
    <property type="term" value="P:regulation of translation"/>
    <property type="evidence" value="ECO:0007669"/>
    <property type="project" value="UniProtKB-KW"/>
</dbReference>
<name>A0A8X8Y3U7_SALSN</name>
<feature type="compositionally biased region" description="Basic and acidic residues" evidence="13">
    <location>
        <begin position="296"/>
        <end position="320"/>
    </location>
</feature>
<comment type="subcellular location">
    <subcellularLocation>
        <location evidence="2">Cytoplasm</location>
    </subcellularLocation>
    <subcellularLocation>
        <location evidence="1">Nucleus</location>
    </subcellularLocation>
</comment>
<feature type="compositionally biased region" description="Polar residues" evidence="13">
    <location>
        <begin position="524"/>
        <end position="561"/>
    </location>
</feature>
<comment type="caution">
    <text evidence="16">The sequence shown here is derived from an EMBL/GenBank/DDBJ whole genome shotgun (WGS) entry which is preliminary data.</text>
</comment>
<evidence type="ECO:0000256" key="3">
    <source>
        <dbReference type="ARBA" id="ARBA00009548"/>
    </source>
</evidence>
<evidence type="ECO:0000256" key="11">
    <source>
        <dbReference type="ARBA" id="ARBA00023187"/>
    </source>
</evidence>
<dbReference type="Pfam" id="PF09405">
    <property type="entry name" value="Btz"/>
    <property type="match status" value="1"/>
</dbReference>
<dbReference type="PANTHER" id="PTHR46837">
    <property type="entry name" value="PROTEIN MLN51 HOMOLOG"/>
    <property type="match status" value="1"/>
</dbReference>
<feature type="compositionally biased region" description="Polar residues" evidence="13">
    <location>
        <begin position="349"/>
        <end position="361"/>
    </location>
</feature>
<feature type="compositionally biased region" description="Polar residues" evidence="13">
    <location>
        <begin position="378"/>
        <end position="391"/>
    </location>
</feature>
<keyword evidence="8" id="KW-0810">Translation regulation</keyword>
<evidence type="ECO:0000256" key="10">
    <source>
        <dbReference type="ARBA" id="ARBA00023161"/>
    </source>
</evidence>
<gene>
    <name evidence="16" type="ORF">SASPL_115793</name>
</gene>
<sequence length="801" mass="87345">MLECYNMRRVVVIAVLVLICAGYTQASFHHCYSGCSGSCQPAGDVECITNCIFKCIGKPANYCNVKCTIDRCTGFENGNITLLLLLRALVCLWGTHKFLSAVATSKGVARFCSNCCSESRFIFCVDVELNLLLVMAAEEVEYESDPEEAKLSLKMRRREASDDEEEAEQGGKPPRRIESDGESEGAVAEYEEELDDYDLDEEDIGKDVAEVVAVEREESESERERNFEGNVDAGENNDGDKNAGDGEHEEEKKEVEPFSVPTAGAFYMHDDRFRDNAGGRNRRTLGGRKLWESQSQDDRKWGHDKFEELTMQERHHEQGRRGARGRHRGRNRNRATDTGFAQVNRPKEYTNNSTDNNNYQGSAPKGVRGRGPRRYQPSFKNNNDSPATQNKYPGKSIEKHSHVSSRRSSEPVSNAKPDVVPRKQVASNLNIASPPFYPTGSSTKDNTAPPKRDVHASTVNRGQQPVVGGNFTMSQSTATMRGKNIVESIGQPQLRGQVRGPGSFTQMAYQPVVSNNQHDRVPLPNQQQNVQRNSGQIRAQSSLQGSSQQFKQRVPSNSQAFSPPKAAGSVNTSESGDVESASELNQPKTALVAKGKGSAPGSTKGSFLYGGAQVMGSSASMGSGPGDQNFPAFLPVMQFGGQHPIGVPAVGMAFPGYVGQPQLGSLGSSEMTWLPVLAGAAGALGATYCPQYLTVDGSYNARPSGQASSTEAASSKENSSATKGPSQRPDPANDDFGQRQKNPRRQVWFVCAICKCLGVRLVQAFFQGPLSSPVVDLEYIGVLHFLRYFRFLKTPDPAALI</sequence>
<protein>
    <recommendedName>
        <fullName evidence="15">Btz domain-containing protein</fullName>
    </recommendedName>
</protein>
<feature type="compositionally biased region" description="Basic and acidic residues" evidence="13">
    <location>
        <begin position="268"/>
        <end position="277"/>
    </location>
</feature>
<keyword evidence="17" id="KW-1185">Reference proteome</keyword>
<keyword evidence="12" id="KW-0539">Nucleus</keyword>
<evidence type="ECO:0000256" key="5">
    <source>
        <dbReference type="ARBA" id="ARBA00022490"/>
    </source>
</evidence>
<reference evidence="16" key="2">
    <citation type="submission" date="2020-08" db="EMBL/GenBank/DDBJ databases">
        <title>Plant Genome Project.</title>
        <authorList>
            <person name="Zhang R.-G."/>
        </authorList>
    </citation>
    <scope>NUCLEOTIDE SEQUENCE</scope>
    <source>
        <strain evidence="16">Huo1</strain>
        <tissue evidence="16">Leaf</tissue>
    </source>
</reference>
<evidence type="ECO:0000256" key="8">
    <source>
        <dbReference type="ARBA" id="ARBA00022845"/>
    </source>
</evidence>
<dbReference type="PANTHER" id="PTHR46837:SF5">
    <property type="entry name" value="PROTEIN MLN51 HOMOLOG"/>
    <property type="match status" value="1"/>
</dbReference>
<evidence type="ECO:0000256" key="14">
    <source>
        <dbReference type="SAM" id="SignalP"/>
    </source>
</evidence>
<feature type="domain" description="Btz" evidence="15">
    <location>
        <begin position="218"/>
        <end position="333"/>
    </location>
</feature>
<reference evidence="16" key="1">
    <citation type="submission" date="2018-01" db="EMBL/GenBank/DDBJ databases">
        <authorList>
            <person name="Mao J.F."/>
        </authorList>
    </citation>
    <scope>NUCLEOTIDE SEQUENCE</scope>
    <source>
        <strain evidence="16">Huo1</strain>
        <tissue evidence="16">Leaf</tissue>
    </source>
</reference>
<feature type="region of interest" description="Disordered" evidence="13">
    <location>
        <begin position="145"/>
        <end position="187"/>
    </location>
</feature>
<keyword evidence="6" id="KW-0507">mRNA processing</keyword>
<dbReference type="GO" id="GO:0035145">
    <property type="term" value="C:exon-exon junction complex"/>
    <property type="evidence" value="ECO:0007669"/>
    <property type="project" value="InterPro"/>
</dbReference>
<evidence type="ECO:0000256" key="9">
    <source>
        <dbReference type="ARBA" id="ARBA00022884"/>
    </source>
</evidence>
<dbReference type="SMART" id="SM01044">
    <property type="entry name" value="Btz"/>
    <property type="match status" value="1"/>
</dbReference>
<evidence type="ECO:0000313" key="17">
    <source>
        <dbReference type="Proteomes" id="UP000298416"/>
    </source>
</evidence>
<evidence type="ECO:0000256" key="1">
    <source>
        <dbReference type="ARBA" id="ARBA00004123"/>
    </source>
</evidence>
<evidence type="ECO:0000256" key="4">
    <source>
        <dbReference type="ARBA" id="ARBA00022448"/>
    </source>
</evidence>
<accession>A0A8X8Y3U7</accession>
<feature type="region of interest" description="Disordered" evidence="13">
    <location>
        <begin position="703"/>
        <end position="739"/>
    </location>
</feature>
<feature type="compositionally biased region" description="Basic and acidic residues" evidence="13">
    <location>
        <begin position="238"/>
        <end position="256"/>
    </location>
</feature>
<dbReference type="GO" id="GO:0008380">
    <property type="term" value="P:RNA splicing"/>
    <property type="evidence" value="ECO:0007669"/>
    <property type="project" value="UniProtKB-KW"/>
</dbReference>
<keyword evidence="7" id="KW-0509">mRNA transport</keyword>
<dbReference type="GO" id="GO:0005737">
    <property type="term" value="C:cytoplasm"/>
    <property type="evidence" value="ECO:0007669"/>
    <property type="project" value="UniProtKB-SubCell"/>
</dbReference>
<dbReference type="AlphaFoldDB" id="A0A8X8Y3U7"/>
<keyword evidence="10" id="KW-0866">Nonsense-mediated mRNA decay</keyword>
<dbReference type="GO" id="GO:0000184">
    <property type="term" value="P:nuclear-transcribed mRNA catabolic process, nonsense-mediated decay"/>
    <property type="evidence" value="ECO:0007669"/>
    <property type="project" value="UniProtKB-KW"/>
</dbReference>
<dbReference type="InterPro" id="IPR018545">
    <property type="entry name" value="Btz_dom"/>
</dbReference>
<evidence type="ECO:0000256" key="2">
    <source>
        <dbReference type="ARBA" id="ARBA00004496"/>
    </source>
</evidence>
<evidence type="ECO:0000313" key="16">
    <source>
        <dbReference type="EMBL" id="KAG6425363.1"/>
    </source>
</evidence>
<feature type="compositionally biased region" description="Polar residues" evidence="13">
    <location>
        <begin position="703"/>
        <end position="725"/>
    </location>
</feature>
<dbReference type="InterPro" id="IPR044796">
    <property type="entry name" value="MLN51_plant"/>
</dbReference>
<evidence type="ECO:0000256" key="13">
    <source>
        <dbReference type="SAM" id="MobiDB-lite"/>
    </source>
</evidence>
<feature type="compositionally biased region" description="Basic residues" evidence="13">
    <location>
        <begin position="321"/>
        <end position="333"/>
    </location>
</feature>
<evidence type="ECO:0000256" key="7">
    <source>
        <dbReference type="ARBA" id="ARBA00022816"/>
    </source>
</evidence>